<organism evidence="1 2">
    <name type="scientific">Larimichthys crocea</name>
    <name type="common">Large yellow croaker</name>
    <name type="synonym">Pseudosciaena crocea</name>
    <dbReference type="NCBI Taxonomy" id="215358"/>
    <lineage>
        <taxon>Eukaryota</taxon>
        <taxon>Metazoa</taxon>
        <taxon>Chordata</taxon>
        <taxon>Craniata</taxon>
        <taxon>Vertebrata</taxon>
        <taxon>Euteleostomi</taxon>
        <taxon>Actinopterygii</taxon>
        <taxon>Neopterygii</taxon>
        <taxon>Teleostei</taxon>
        <taxon>Neoteleostei</taxon>
        <taxon>Acanthomorphata</taxon>
        <taxon>Eupercaria</taxon>
        <taxon>Sciaenidae</taxon>
        <taxon>Larimichthys</taxon>
    </lineage>
</organism>
<sequence>MCNMVAGCVASGALLLLMLLGTSYSYPKKQGFDPSSSYSSSYGANPPSTATWDMPSSGGSTPVVSGSVAGSKTVSSSAHPQNAPRREPSYPQPSERQQPAASSYSSNSFAAAHPGRASSSSAGSAWPSSSQPTSTQDIAWAVAPPSLGGTRPTARRFANKPASKPLGSSNVGPPGSRPEFQAGELSSYENRFEHGNYESETEEQGFQPAPPEVEVSKGRYSTSERQPSYPGRRRGHVFPYYDYMFLTGQYPQGTITHSSSSFEQGTDHWQDAHYIRYHYPASPGIPQVKTSVKQPSQPVKQSIDSNYGSGGAPEQNQPSGAVGPQAYSWRDPAFWINLL</sequence>
<keyword evidence="2" id="KW-1185">Reference proteome</keyword>
<accession>A0ACD3QZG1</accession>
<gene>
    <name evidence="1" type="ORF">E3U43_017049</name>
</gene>
<name>A0ACD3QZG1_LARCR</name>
<proteinExistence type="predicted"/>
<evidence type="ECO:0000313" key="1">
    <source>
        <dbReference type="EMBL" id="TMS12091.1"/>
    </source>
</evidence>
<protein>
    <submittedName>
        <fullName evidence="1">Uncharacterized protein</fullName>
    </submittedName>
</protein>
<evidence type="ECO:0000313" key="2">
    <source>
        <dbReference type="Proteomes" id="UP000793456"/>
    </source>
</evidence>
<dbReference type="EMBL" id="CM011685">
    <property type="protein sequence ID" value="TMS12091.1"/>
    <property type="molecule type" value="Genomic_DNA"/>
</dbReference>
<dbReference type="Proteomes" id="UP000793456">
    <property type="component" value="Chromosome XII"/>
</dbReference>
<comment type="caution">
    <text evidence="1">The sequence shown here is derived from an EMBL/GenBank/DDBJ whole genome shotgun (WGS) entry which is preliminary data.</text>
</comment>
<reference evidence="1" key="1">
    <citation type="submission" date="2018-11" db="EMBL/GenBank/DDBJ databases">
        <title>The sequence and de novo assembly of Larimichthys crocea genome using PacBio and Hi-C technologies.</title>
        <authorList>
            <person name="Xu P."/>
            <person name="Chen B."/>
            <person name="Zhou Z."/>
            <person name="Ke Q."/>
            <person name="Wu Y."/>
            <person name="Bai H."/>
            <person name="Pu F."/>
        </authorList>
    </citation>
    <scope>NUCLEOTIDE SEQUENCE</scope>
    <source>
        <tissue evidence="1">Muscle</tissue>
    </source>
</reference>